<keyword evidence="5" id="KW-0040">ANK repeat</keyword>
<evidence type="ECO:0000256" key="4">
    <source>
        <dbReference type="PROSITE-ProRule" id="PRU00288"/>
    </source>
</evidence>
<keyword evidence="5" id="KW-0677">Repeat</keyword>
<evidence type="ECO:0000256" key="2">
    <source>
        <dbReference type="ARBA" id="ARBA00022771"/>
    </source>
</evidence>
<dbReference type="SMART" id="SM00233">
    <property type="entry name" value="PH"/>
    <property type="match status" value="1"/>
</dbReference>
<evidence type="ECO:0000256" key="5">
    <source>
        <dbReference type="RuleBase" id="RU369028"/>
    </source>
</evidence>
<protein>
    <recommendedName>
        <fullName evidence="5">ADP-ribosylation factor GTPase-activating protein</fullName>
    </recommendedName>
</protein>
<evidence type="ECO:0000313" key="9">
    <source>
        <dbReference type="EMBL" id="KAG7192416.1"/>
    </source>
</evidence>
<dbReference type="GO" id="GO:0005096">
    <property type="term" value="F:GTPase activator activity"/>
    <property type="evidence" value="ECO:0007669"/>
    <property type="project" value="UniProtKB-KW"/>
</dbReference>
<dbReference type="Pfam" id="PF01412">
    <property type="entry name" value="ArfGap"/>
    <property type="match status" value="1"/>
</dbReference>
<dbReference type="Gene3D" id="1.10.220.150">
    <property type="entry name" value="Arf GTPase activating protein"/>
    <property type="match status" value="1"/>
</dbReference>
<keyword evidence="5" id="KW-0963">Cytoplasm</keyword>
<dbReference type="GO" id="GO:0005768">
    <property type="term" value="C:endosome"/>
    <property type="evidence" value="ECO:0007669"/>
    <property type="project" value="TreeGrafter"/>
</dbReference>
<proteinExistence type="predicted"/>
<dbReference type="OrthoDB" id="10266696at2759"/>
<dbReference type="SMART" id="SM00105">
    <property type="entry name" value="ArfGap"/>
    <property type="match status" value="1"/>
</dbReference>
<dbReference type="PROSITE" id="PS50003">
    <property type="entry name" value="PH_DOMAIN"/>
    <property type="match status" value="1"/>
</dbReference>
<dbReference type="InterPro" id="IPR001164">
    <property type="entry name" value="ArfGAP_dom"/>
</dbReference>
<dbReference type="Gene3D" id="1.20.1270.60">
    <property type="entry name" value="Arfaptin homology (AH) domain/BAR domain"/>
    <property type="match status" value="1"/>
</dbReference>
<dbReference type="SUPFAM" id="SSF50729">
    <property type="entry name" value="PH domain-like"/>
    <property type="match status" value="1"/>
</dbReference>
<gene>
    <name evidence="9" type="ORF">KQ657_001815</name>
</gene>
<keyword evidence="6" id="KW-0175">Coiled coil</keyword>
<comment type="caution">
    <text evidence="9">The sequence shown here is derived from an EMBL/GenBank/DDBJ whole genome shotgun (WGS) entry which is preliminary data.</text>
</comment>
<name>A0A9P8AH37_9ASCO</name>
<dbReference type="InterPro" id="IPR037278">
    <property type="entry name" value="ARFGAP/RecO"/>
</dbReference>
<dbReference type="InterPro" id="IPR001849">
    <property type="entry name" value="PH_domain"/>
</dbReference>
<feature type="coiled-coil region" evidence="6">
    <location>
        <begin position="267"/>
        <end position="294"/>
    </location>
</feature>
<comment type="subcellular location">
    <subcellularLocation>
        <location evidence="5">Cytoplasm</location>
    </subcellularLocation>
</comment>
<dbReference type="CDD" id="cd08204">
    <property type="entry name" value="ArfGap"/>
    <property type="match status" value="1"/>
</dbReference>
<dbReference type="InterPro" id="IPR011993">
    <property type="entry name" value="PH-like_dom_sf"/>
</dbReference>
<keyword evidence="2 4" id="KW-0863">Zinc-finger</keyword>
<comment type="function">
    <text evidence="5">GTPase-activating protein for the ADP ribosylation factor family.</text>
</comment>
<dbReference type="PROSITE" id="PS50115">
    <property type="entry name" value="ARFGAP"/>
    <property type="match status" value="1"/>
</dbReference>
<organism evidence="9 10">
    <name type="scientific">Scheffersomyces spartinae</name>
    <dbReference type="NCBI Taxonomy" id="45513"/>
    <lineage>
        <taxon>Eukaryota</taxon>
        <taxon>Fungi</taxon>
        <taxon>Dikarya</taxon>
        <taxon>Ascomycota</taxon>
        <taxon>Saccharomycotina</taxon>
        <taxon>Pichiomycetes</taxon>
        <taxon>Debaryomycetaceae</taxon>
        <taxon>Scheffersomyces</taxon>
    </lineage>
</organism>
<dbReference type="Proteomes" id="UP000790833">
    <property type="component" value="Unassembled WGS sequence"/>
</dbReference>
<evidence type="ECO:0000256" key="6">
    <source>
        <dbReference type="SAM" id="Coils"/>
    </source>
</evidence>
<dbReference type="Pfam" id="PF00169">
    <property type="entry name" value="PH"/>
    <property type="match status" value="1"/>
</dbReference>
<evidence type="ECO:0000256" key="3">
    <source>
        <dbReference type="ARBA" id="ARBA00022833"/>
    </source>
</evidence>
<dbReference type="CDD" id="cd00821">
    <property type="entry name" value="PH"/>
    <property type="match status" value="1"/>
</dbReference>
<accession>A0A9P8AH37</accession>
<dbReference type="InterPro" id="IPR045258">
    <property type="entry name" value="ACAP1/2/3-like"/>
</dbReference>
<keyword evidence="5" id="KW-0343">GTPase activation</keyword>
<dbReference type="SUPFAM" id="SSF57863">
    <property type="entry name" value="ArfGap/RecO-like zinc finger"/>
    <property type="match status" value="1"/>
</dbReference>
<feature type="domain" description="Arf-GAP" evidence="8">
    <location>
        <begin position="701"/>
        <end position="825"/>
    </location>
</feature>
<dbReference type="Gene3D" id="2.30.29.30">
    <property type="entry name" value="Pleckstrin-homology domain (PH domain)/Phosphotyrosine-binding domain (PTB)"/>
    <property type="match status" value="1"/>
</dbReference>
<dbReference type="RefSeq" id="XP_043047966.1">
    <property type="nucleotide sequence ID" value="XM_043192598.1"/>
</dbReference>
<evidence type="ECO:0000313" key="10">
    <source>
        <dbReference type="Proteomes" id="UP000790833"/>
    </source>
</evidence>
<reference evidence="9" key="1">
    <citation type="submission" date="2021-03" db="EMBL/GenBank/DDBJ databases">
        <authorList>
            <person name="Palmer J.M."/>
        </authorList>
    </citation>
    <scope>NUCLEOTIDE SEQUENCE</scope>
    <source>
        <strain evidence="9">ARV_011</strain>
    </source>
</reference>
<dbReference type="SUPFAM" id="SSF103657">
    <property type="entry name" value="BAR/IMD domain-like"/>
    <property type="match status" value="1"/>
</dbReference>
<keyword evidence="1 5" id="KW-0479">Metal-binding</keyword>
<dbReference type="GO" id="GO:0006891">
    <property type="term" value="P:intra-Golgi vesicle-mediated transport"/>
    <property type="evidence" value="ECO:0007669"/>
    <property type="project" value="TreeGrafter"/>
</dbReference>
<dbReference type="InterPro" id="IPR038508">
    <property type="entry name" value="ArfGAP_dom_sf"/>
</dbReference>
<keyword evidence="3 5" id="KW-0862">Zinc</keyword>
<dbReference type="AlphaFoldDB" id="A0A9P8AH37"/>
<feature type="domain" description="PH" evidence="7">
    <location>
        <begin position="542"/>
        <end position="640"/>
    </location>
</feature>
<evidence type="ECO:0000259" key="8">
    <source>
        <dbReference type="PROSITE" id="PS50115"/>
    </source>
</evidence>
<dbReference type="PANTHER" id="PTHR23180">
    <property type="entry name" value="CENTAURIN/ARF"/>
    <property type="match status" value="1"/>
</dbReference>
<sequence>MSVLGFPWQALRCEQVQLSIVKVSLSNEDDSYRIVANLVDCTVTKIETKTSNIVPHQFTYIQNDEVPDQSGSGSGFASASATASSPVVLQVPYEYQTIKFHVTFEYLPPHGSILILKKHSKQHGDTTFASLHQTLVSGDVIESELSRIALSKLTTSSKSVVLSDSFDDLESGMTSISLWYYSNTEDYIPLFRSKVYFVGTASPTVTAASPAVTAPPVAAASAAPIKNIAFTLSQYRRAFGFNIEDGPELRKTLKAYEDSSADVKKVFSHLHEELKSLENTMKKLRLNKQKICDTFKTFISHHGNPILKRLSFEKEFEAKFLSMFELFEANIQFFLSSIMEVKEVQKLIMDETYFSQSESLKKTFEGNSKDYYSWLKVYLTNEKDKPESKLLIKRKTFVSSNFDYLDHLISPISNPIFLRILGSLFAFTGGDEDFDKTAIDNALEKKPLQKPSNSKYYIYINVASQFLSERLQFRKMISKCKNNEQLTNLISHYLLNNFPQETIIITPSNLDLVFKDFTHNPNDEPSHQLTDNQGGRDTSISDSEMSGILYKLGGKGKPGWHKELVILKDALLSEYSDWRKAKIPSSPPIEIVLANVKPVVYEKRQNCFELITPSGHKHIFQAINEDDLNKWLKAIANAKSMNTSKFALLHGSDPSPSSIQHNHNNRKEITYAHRLKLNTNVAEGTGASASPTSFKSSPVTKNYLSNVRLVPDGNNSYCVDCNSKESVEWVSINLLCCFCIRCSSCHRNLGTHVSKIRSLVLDYFDGEVEELLNFVNNKNVNAILEANVPPGMKPSPNSSDEQRLRYVKMKYVEKKFLCTANDVEPHQEITVSLIRLVQQINMFKVLQLYLMGGDINATVQLSNHEQVPLVEYSLRKYIEVEDPTTRALKKLFVVTEFMVLNGCKLDTIKSFNPALQLTPEAKTYFKNRAAKLGYVVAS</sequence>
<dbReference type="GO" id="GO:0008270">
    <property type="term" value="F:zinc ion binding"/>
    <property type="evidence" value="ECO:0007669"/>
    <property type="project" value="UniProtKB-KW"/>
</dbReference>
<dbReference type="GeneID" id="66115189"/>
<keyword evidence="10" id="KW-1185">Reference proteome</keyword>
<dbReference type="EMBL" id="JAHMUF010000018">
    <property type="protein sequence ID" value="KAG7192416.1"/>
    <property type="molecule type" value="Genomic_DNA"/>
</dbReference>
<dbReference type="PANTHER" id="PTHR23180:SF160">
    <property type="entry name" value="ADP-RIBOSYLATION FACTOR GTPASE-ACTIVATING PROTEIN EFFECTOR PROTEIN 1"/>
    <property type="match status" value="1"/>
</dbReference>
<dbReference type="GO" id="GO:0005802">
    <property type="term" value="C:trans-Golgi network"/>
    <property type="evidence" value="ECO:0007669"/>
    <property type="project" value="TreeGrafter"/>
</dbReference>
<evidence type="ECO:0000256" key="1">
    <source>
        <dbReference type="ARBA" id="ARBA00022723"/>
    </source>
</evidence>
<dbReference type="InterPro" id="IPR027267">
    <property type="entry name" value="AH/BAR_dom_sf"/>
</dbReference>
<evidence type="ECO:0000259" key="7">
    <source>
        <dbReference type="PROSITE" id="PS50003"/>
    </source>
</evidence>